<sequence length="153" mass="17453">MVLLEVVVILGLVGAVLALITARPAHPSAPYREELERIQRALAEIQKRGRTPSPTLRAHVTEARRMARTLERLARKGREVRRFLARGRLDPEAKARLEAYQHEIERKLQEGVRILERLAAELLIWEGPEAPEGFAGLEDFRVSLSEVLKERPR</sequence>
<dbReference type="STRING" id="869210.Marky_2046"/>
<keyword evidence="2" id="KW-1185">Reference proteome</keyword>
<protein>
    <submittedName>
        <fullName evidence="1">Uncharacterized protein</fullName>
    </submittedName>
</protein>
<accession>F2NN33</accession>
<evidence type="ECO:0000313" key="2">
    <source>
        <dbReference type="Proteomes" id="UP000007030"/>
    </source>
</evidence>
<gene>
    <name evidence="1" type="ordered locus">Marky_2046</name>
</gene>
<dbReference type="eggNOG" id="ENOG502ZF6A">
    <property type="taxonomic scope" value="Bacteria"/>
</dbReference>
<dbReference type="HOGENOM" id="CLU_1747464_0_0_0"/>
<dbReference type="AlphaFoldDB" id="F2NN33"/>
<dbReference type="EMBL" id="CP002630">
    <property type="protein sequence ID" value="AEB12772.1"/>
    <property type="molecule type" value="Genomic_DNA"/>
</dbReference>
<evidence type="ECO:0000313" key="1">
    <source>
        <dbReference type="EMBL" id="AEB12772.1"/>
    </source>
</evidence>
<proteinExistence type="predicted"/>
<dbReference type="Proteomes" id="UP000007030">
    <property type="component" value="Chromosome"/>
</dbReference>
<organism evidence="1 2">
    <name type="scientific">Marinithermus hydrothermalis (strain DSM 14884 / JCM 11576 / T1)</name>
    <dbReference type="NCBI Taxonomy" id="869210"/>
    <lineage>
        <taxon>Bacteria</taxon>
        <taxon>Thermotogati</taxon>
        <taxon>Deinococcota</taxon>
        <taxon>Deinococci</taxon>
        <taxon>Thermales</taxon>
        <taxon>Thermaceae</taxon>
        <taxon>Marinithermus</taxon>
    </lineage>
</organism>
<reference evidence="1 2" key="1">
    <citation type="journal article" date="2012" name="Stand. Genomic Sci.">
        <title>Complete genome sequence of the aerobic, heterotroph Marinithermus hydrothermalis type strain (T1(T)) from a deep-sea hydrothermal vent chimney.</title>
        <authorList>
            <person name="Copeland A."/>
            <person name="Gu W."/>
            <person name="Yasawong M."/>
            <person name="Lapidus A."/>
            <person name="Lucas S."/>
            <person name="Deshpande S."/>
            <person name="Pagani I."/>
            <person name="Tapia R."/>
            <person name="Cheng J.F."/>
            <person name="Goodwin L.A."/>
            <person name="Pitluck S."/>
            <person name="Liolios K."/>
            <person name="Ivanova N."/>
            <person name="Mavromatis K."/>
            <person name="Mikhailova N."/>
            <person name="Pati A."/>
            <person name="Chen A."/>
            <person name="Palaniappan K."/>
            <person name="Land M."/>
            <person name="Pan C."/>
            <person name="Brambilla E.M."/>
            <person name="Rohde M."/>
            <person name="Tindall B.J."/>
            <person name="Sikorski J."/>
            <person name="Goker M."/>
            <person name="Detter J.C."/>
            <person name="Bristow J."/>
            <person name="Eisen J.A."/>
            <person name="Markowitz V."/>
            <person name="Hugenholtz P."/>
            <person name="Kyrpides N.C."/>
            <person name="Klenk H.P."/>
            <person name="Woyke T."/>
        </authorList>
    </citation>
    <scope>NUCLEOTIDE SEQUENCE [LARGE SCALE GENOMIC DNA]</scope>
    <source>
        <strain evidence="2">DSM 14884 / JCM 11576 / T1</strain>
    </source>
</reference>
<dbReference type="KEGG" id="mhd:Marky_2046"/>
<dbReference type="RefSeq" id="WP_013704817.1">
    <property type="nucleotide sequence ID" value="NC_015387.1"/>
</dbReference>
<name>F2NN33_MARHT</name>